<protein>
    <recommendedName>
        <fullName evidence="2">Teneurin-like YD-shell domain-containing protein</fullName>
    </recommendedName>
</protein>
<reference evidence="3 4" key="1">
    <citation type="journal article" date="2024" name="Chem. Sci.">
        <title>Discovery of megapolipeptins by genome mining of a Burkholderiales bacteria collection.</title>
        <authorList>
            <person name="Paulo B.S."/>
            <person name="Recchia M.J.J."/>
            <person name="Lee S."/>
            <person name="Fergusson C.H."/>
            <person name="Romanowski S.B."/>
            <person name="Hernandez A."/>
            <person name="Krull N."/>
            <person name="Liu D.Y."/>
            <person name="Cavanagh H."/>
            <person name="Bos A."/>
            <person name="Gray C.A."/>
            <person name="Murphy B.T."/>
            <person name="Linington R.G."/>
            <person name="Eustaquio A.S."/>
        </authorList>
    </citation>
    <scope>NUCLEOTIDE SEQUENCE [LARGE SCALE GENOMIC DNA]</scope>
    <source>
        <strain evidence="3 4">RL16-012-BIC-B</strain>
    </source>
</reference>
<dbReference type="RefSeq" id="WP_408336532.1">
    <property type="nucleotide sequence ID" value="NZ_JAQQFH010000088.1"/>
</dbReference>
<comment type="caution">
    <text evidence="3">The sequence shown here is derived from an EMBL/GenBank/DDBJ whole genome shotgun (WGS) entry which is preliminary data.</text>
</comment>
<proteinExistence type="predicted"/>
<dbReference type="NCBIfam" id="TIGR01643">
    <property type="entry name" value="YD_repeat_2x"/>
    <property type="match status" value="5"/>
</dbReference>
<evidence type="ECO:0000256" key="1">
    <source>
        <dbReference type="ARBA" id="ARBA00022737"/>
    </source>
</evidence>
<dbReference type="InterPro" id="IPR050708">
    <property type="entry name" value="T6SS_VgrG/RHS"/>
</dbReference>
<evidence type="ECO:0000313" key="3">
    <source>
        <dbReference type="EMBL" id="MFL9889235.1"/>
    </source>
</evidence>
<dbReference type="Pfam" id="PF05593">
    <property type="entry name" value="RHS_repeat"/>
    <property type="match status" value="5"/>
</dbReference>
<evidence type="ECO:0000313" key="4">
    <source>
        <dbReference type="Proteomes" id="UP001629249"/>
    </source>
</evidence>
<gene>
    <name evidence="3" type="ORF">PQR66_39900</name>
</gene>
<evidence type="ECO:0000259" key="2">
    <source>
        <dbReference type="Pfam" id="PF25023"/>
    </source>
</evidence>
<dbReference type="Proteomes" id="UP001629249">
    <property type="component" value="Unassembled WGS sequence"/>
</dbReference>
<dbReference type="EMBL" id="JAQQFN010000077">
    <property type="protein sequence ID" value="MFL9889235.1"/>
    <property type="molecule type" value="Genomic_DNA"/>
</dbReference>
<dbReference type="Gene3D" id="2.180.10.10">
    <property type="entry name" value="RHS repeat-associated core"/>
    <property type="match status" value="2"/>
</dbReference>
<keyword evidence="4" id="KW-1185">Reference proteome</keyword>
<accession>A0ABW9A2M4</accession>
<sequence length="501" mass="53307">MASIGAASQTTTHAYDLNNNEIATTDPRGKVYGHTFDALNRLYQETDPDSQLTTIAYNGKDEVTGITDARSLATTYVRDGFGNIIQQTSPDTGTDVFWYDANGNVVKKVDARGVETDFTYDAASRVLTQSFLTASAENITFVHDATAGGNKGIGRLTSVTDQSGSTAFAYDPLGRIVSDTRVVSGRSFATTYTYDAAGNILTETYPSGRVVTYTRDALGRIAGITTQQSSGAATVCIAAGATYKPFGPLAGFTFGNSLVASFTFDQDYQLTGIEAVNGTTTVQNLTNGFDPSGNITSIIDHQASARSQTLTYDNLNRMATAGGAYGSQSYSYDGVGNRLSRNASGLTETYAYSSTSNRLLSVTTTGGNVRSFAYEASGQLSQDIRDGSHAYTFTVNGNGRNASASLNGAVAASYLYNAFGQRMQKVAGGVTTQLVFDRVGHLLEETDGSGAVLREYIWLDDLPVAMVDDTGASRSSITSIPTSWACRGRWQTVWRASYGTI</sequence>
<dbReference type="PANTHER" id="PTHR32305">
    <property type="match status" value="1"/>
</dbReference>
<feature type="domain" description="Teneurin-like YD-shell" evidence="2">
    <location>
        <begin position="260"/>
        <end position="439"/>
    </location>
</feature>
<dbReference type="InterPro" id="IPR006530">
    <property type="entry name" value="YD"/>
</dbReference>
<dbReference type="Pfam" id="PF25023">
    <property type="entry name" value="TEN_YD-shell"/>
    <property type="match status" value="1"/>
</dbReference>
<dbReference type="PANTHER" id="PTHR32305:SF15">
    <property type="entry name" value="PROTEIN RHSA-RELATED"/>
    <property type="match status" value="1"/>
</dbReference>
<name>A0ABW9A2M4_9BURK</name>
<organism evidence="3 4">
    <name type="scientific">Paraburkholderia agricolaris</name>
    <dbReference type="NCBI Taxonomy" id="2152888"/>
    <lineage>
        <taxon>Bacteria</taxon>
        <taxon>Pseudomonadati</taxon>
        <taxon>Pseudomonadota</taxon>
        <taxon>Betaproteobacteria</taxon>
        <taxon>Burkholderiales</taxon>
        <taxon>Burkholderiaceae</taxon>
        <taxon>Paraburkholderia</taxon>
    </lineage>
</organism>
<dbReference type="InterPro" id="IPR056823">
    <property type="entry name" value="TEN-like_YD-shell"/>
</dbReference>
<keyword evidence="1" id="KW-0677">Repeat</keyword>
<dbReference type="InterPro" id="IPR031325">
    <property type="entry name" value="RHS_repeat"/>
</dbReference>